<accession>B1V9K1</accession>
<dbReference type="Pfam" id="PF12113">
    <property type="entry name" value="SVM_signal"/>
    <property type="match status" value="1"/>
</dbReference>
<organism evidence="3 4">
    <name type="scientific">Phytoplasma australiense</name>
    <dbReference type="NCBI Taxonomy" id="59748"/>
    <lineage>
        <taxon>Bacteria</taxon>
        <taxon>Bacillati</taxon>
        <taxon>Mycoplasmatota</taxon>
        <taxon>Mollicutes</taxon>
        <taxon>Acholeplasmatales</taxon>
        <taxon>Acholeplasmataceae</taxon>
        <taxon>Candidatus Phytoplasma</taxon>
        <taxon>16SrXII (Stolbur group)</taxon>
    </lineage>
</organism>
<evidence type="ECO:0000313" key="4">
    <source>
        <dbReference type="Proteomes" id="UP000008323"/>
    </source>
</evidence>
<feature type="signal peptide" evidence="1">
    <location>
        <begin position="1"/>
        <end position="31"/>
    </location>
</feature>
<feature type="chain" id="PRO_5002769370" description="Sequence-variable mosaic (SVM) signal sequence domain-containing protein" evidence="1">
    <location>
        <begin position="32"/>
        <end position="121"/>
    </location>
</feature>
<reference evidence="3 4" key="1">
    <citation type="journal article" date="2008" name="J. Bacteriol.">
        <title>Comparative genome analysis of 'Candidatus Phytoplasma australiense' (subgroup tuf-Australia I; rp-A) and 'Ca. Phytoplasma asteris' strains OY-M and AY-WB.</title>
        <authorList>
            <person name="Tran-Nguyen L.T."/>
            <person name="Kube M."/>
            <person name="Schneider B."/>
            <person name="Reinhardt R."/>
            <person name="Gibb K.S."/>
        </authorList>
    </citation>
    <scope>NUCLEOTIDE SEQUENCE [LARGE SCALE GENOMIC DNA]</scope>
</reference>
<protein>
    <recommendedName>
        <fullName evidence="2">Sequence-variable mosaic (SVM) signal sequence domain-containing protein</fullName>
    </recommendedName>
</protein>
<evidence type="ECO:0000313" key="3">
    <source>
        <dbReference type="EMBL" id="CAM11623.1"/>
    </source>
</evidence>
<dbReference type="PROSITE" id="PS51257">
    <property type="entry name" value="PROKAR_LIPOPROTEIN"/>
    <property type="match status" value="1"/>
</dbReference>
<dbReference type="InterPro" id="IPR021970">
    <property type="entry name" value="SVM_signal"/>
</dbReference>
<keyword evidence="1" id="KW-0732">Signal</keyword>
<feature type="domain" description="Sequence-variable mosaic (SVM) signal sequence" evidence="2">
    <location>
        <begin position="4"/>
        <end position="32"/>
    </location>
</feature>
<evidence type="ECO:0000256" key="1">
    <source>
        <dbReference type="SAM" id="SignalP"/>
    </source>
</evidence>
<dbReference type="KEGG" id="pal:PA0288"/>
<gene>
    <name evidence="3" type="ordered locus">PA0288</name>
</gene>
<dbReference type="Proteomes" id="UP000008323">
    <property type="component" value="Chromosome"/>
</dbReference>
<dbReference type="EMBL" id="AM422018">
    <property type="protein sequence ID" value="CAM11623.1"/>
    <property type="molecule type" value="Genomic_DNA"/>
</dbReference>
<evidence type="ECO:0000259" key="2">
    <source>
        <dbReference type="Pfam" id="PF12113"/>
    </source>
</evidence>
<name>B1V9K1_PHYAS</name>
<sequence>MLAKNKLHLLPFFLISCLGLLFITSNNQVMAMENNNKGKTIINNEPSEKEVNEFFQLLKRTKENIFQIKQKNPHLKNFSIREIEEWACSPNKQQPKNKRFKTIDLNKTPEEEYLINILKQQ</sequence>
<proteinExistence type="predicted"/>
<dbReference type="AlphaFoldDB" id="B1V9K1"/>